<feature type="domain" description="MacB-like periplasmic core" evidence="9">
    <location>
        <begin position="21"/>
        <end position="236"/>
    </location>
</feature>
<feature type="transmembrane region" description="Helical" evidence="7">
    <location>
        <begin position="21"/>
        <end position="42"/>
    </location>
</feature>
<dbReference type="InterPro" id="IPR025857">
    <property type="entry name" value="MacB_PCD"/>
</dbReference>
<keyword evidence="3 7" id="KW-0812">Transmembrane</keyword>
<feature type="transmembrane region" description="Helical" evidence="7">
    <location>
        <begin position="269"/>
        <end position="297"/>
    </location>
</feature>
<comment type="subcellular location">
    <subcellularLocation>
        <location evidence="1">Cell membrane</location>
        <topology evidence="1">Multi-pass membrane protein</topology>
    </subcellularLocation>
</comment>
<comment type="similarity">
    <text evidence="6">Belongs to the ABC-4 integral membrane protein family.</text>
</comment>
<keyword evidence="5 7" id="KW-0472">Membrane</keyword>
<dbReference type="InterPro" id="IPR050250">
    <property type="entry name" value="Macrolide_Exporter_MacB"/>
</dbReference>
<name>A0A8A0RJJ1_9FIRM</name>
<keyword evidence="2" id="KW-1003">Cell membrane</keyword>
<dbReference type="AlphaFoldDB" id="A0A8A0RJJ1"/>
<feature type="transmembrane region" description="Helical" evidence="7">
    <location>
        <begin position="357"/>
        <end position="379"/>
    </location>
</feature>
<keyword evidence="11" id="KW-1185">Reference proteome</keyword>
<feature type="domain" description="ABC3 transporter permease C-terminal" evidence="8">
    <location>
        <begin position="276"/>
        <end position="389"/>
    </location>
</feature>
<organism evidence="10 11">
    <name type="scientific">Koleobacter methoxysyntrophicus</name>
    <dbReference type="NCBI Taxonomy" id="2751313"/>
    <lineage>
        <taxon>Bacteria</taxon>
        <taxon>Bacillati</taxon>
        <taxon>Bacillota</taxon>
        <taxon>Clostridia</taxon>
        <taxon>Koleobacterales</taxon>
        <taxon>Koleobacteraceae</taxon>
        <taxon>Koleobacter</taxon>
    </lineage>
</organism>
<dbReference type="Pfam" id="PF12704">
    <property type="entry name" value="MacB_PCD"/>
    <property type="match status" value="1"/>
</dbReference>
<proteinExistence type="inferred from homology"/>
<dbReference type="Pfam" id="PF02687">
    <property type="entry name" value="FtsX"/>
    <property type="match status" value="1"/>
</dbReference>
<evidence type="ECO:0000256" key="2">
    <source>
        <dbReference type="ARBA" id="ARBA00022475"/>
    </source>
</evidence>
<evidence type="ECO:0000256" key="3">
    <source>
        <dbReference type="ARBA" id="ARBA00022692"/>
    </source>
</evidence>
<evidence type="ECO:0000256" key="7">
    <source>
        <dbReference type="SAM" id="Phobius"/>
    </source>
</evidence>
<dbReference type="InterPro" id="IPR003838">
    <property type="entry name" value="ABC3_permease_C"/>
</dbReference>
<evidence type="ECO:0000256" key="4">
    <source>
        <dbReference type="ARBA" id="ARBA00022989"/>
    </source>
</evidence>
<evidence type="ECO:0000256" key="6">
    <source>
        <dbReference type="ARBA" id="ARBA00038076"/>
    </source>
</evidence>
<protein>
    <submittedName>
        <fullName evidence="10">Putative ABC transporter permease YknZ</fullName>
    </submittedName>
</protein>
<feature type="transmembrane region" description="Helical" evidence="7">
    <location>
        <begin position="318"/>
        <end position="351"/>
    </location>
</feature>
<evidence type="ECO:0000256" key="1">
    <source>
        <dbReference type="ARBA" id="ARBA00004651"/>
    </source>
</evidence>
<dbReference type="KEGG" id="kme:H0A61_00171"/>
<dbReference type="Proteomes" id="UP000662904">
    <property type="component" value="Chromosome"/>
</dbReference>
<dbReference type="RefSeq" id="WP_206708103.1">
    <property type="nucleotide sequence ID" value="NZ_CP059066.1"/>
</dbReference>
<reference evidence="10" key="1">
    <citation type="submission" date="2020-07" db="EMBL/GenBank/DDBJ databases">
        <title>Koleobacter methoxysyntrophicus gen. nov., sp. nov., a novel anaerobic bacterium isolated from deep subsurface oil field and proposal of Koleobacterales ord. nov. in the phylum Firmicutes.</title>
        <authorList>
            <person name="Sakamoto S."/>
            <person name="Tamaki H."/>
        </authorList>
    </citation>
    <scope>NUCLEOTIDE SEQUENCE</scope>
    <source>
        <strain evidence="10">NRmbB1</strain>
    </source>
</reference>
<gene>
    <name evidence="10" type="primary">yknZ</name>
    <name evidence="10" type="ORF">H0A61_00171</name>
</gene>
<dbReference type="GO" id="GO:0022857">
    <property type="term" value="F:transmembrane transporter activity"/>
    <property type="evidence" value="ECO:0007669"/>
    <property type="project" value="TreeGrafter"/>
</dbReference>
<dbReference type="PANTHER" id="PTHR30572">
    <property type="entry name" value="MEMBRANE COMPONENT OF TRANSPORTER-RELATED"/>
    <property type="match status" value="1"/>
</dbReference>
<evidence type="ECO:0000256" key="5">
    <source>
        <dbReference type="ARBA" id="ARBA00023136"/>
    </source>
</evidence>
<sequence>MNLLECIRVALDGIMANKLRSFLTMLGIIIGVASVIAVAAIGQGGRSALQSEMERFGSNRFVIYYNYSHDKPITWMDNFTERDIKVISDLAPAVSLIVPMCYDRAGVSAGGRVVDAYIRGTTSSFTQIEKLTLKSGRFFTEDDDLGRRQVGVINEALADELFPNSNPLGERIILNNLPVIVIGVLRDEPSAFGFDDSRAMIYLPLRSYFSIFNNNWIDNLHGKAASQDRVQEAIDQSISILERRHRTQGKYRAYNMEKEIEMANRITGIAALIVGSIAAISLVVGGIGVMNIMLVSVTERTREIGIRKALGARRKDILVQFLIEAVVISLIGGMIGMIIGLGGALAVSMMANWPPLISWKMVVLAFLFSAGVGIFFGIYPANKAARLDPIDALRYE</sequence>
<evidence type="ECO:0000313" key="10">
    <source>
        <dbReference type="EMBL" id="QSQ07854.1"/>
    </source>
</evidence>
<dbReference type="EMBL" id="CP059066">
    <property type="protein sequence ID" value="QSQ07854.1"/>
    <property type="molecule type" value="Genomic_DNA"/>
</dbReference>
<dbReference type="PANTHER" id="PTHR30572:SF4">
    <property type="entry name" value="ABC TRANSPORTER PERMEASE YTRF"/>
    <property type="match status" value="1"/>
</dbReference>
<accession>A0A8A0RJJ1</accession>
<evidence type="ECO:0000259" key="8">
    <source>
        <dbReference type="Pfam" id="PF02687"/>
    </source>
</evidence>
<dbReference type="GO" id="GO:0005886">
    <property type="term" value="C:plasma membrane"/>
    <property type="evidence" value="ECO:0007669"/>
    <property type="project" value="UniProtKB-SubCell"/>
</dbReference>
<evidence type="ECO:0000313" key="11">
    <source>
        <dbReference type="Proteomes" id="UP000662904"/>
    </source>
</evidence>
<evidence type="ECO:0000259" key="9">
    <source>
        <dbReference type="Pfam" id="PF12704"/>
    </source>
</evidence>
<keyword evidence="4 7" id="KW-1133">Transmembrane helix</keyword>